<organism evidence="3 4">
    <name type="scientific">Dyadobacter jiangsuensis</name>
    <dbReference type="NCBI Taxonomy" id="1591085"/>
    <lineage>
        <taxon>Bacteria</taxon>
        <taxon>Pseudomonadati</taxon>
        <taxon>Bacteroidota</taxon>
        <taxon>Cytophagia</taxon>
        <taxon>Cytophagales</taxon>
        <taxon>Spirosomataceae</taxon>
        <taxon>Dyadobacter</taxon>
    </lineage>
</organism>
<feature type="domain" description="DUF4468" evidence="2">
    <location>
        <begin position="32"/>
        <end position="119"/>
    </location>
</feature>
<dbReference type="EMBL" id="PYAS01000018">
    <property type="protein sequence ID" value="PSL22974.1"/>
    <property type="molecule type" value="Genomic_DNA"/>
</dbReference>
<evidence type="ECO:0000256" key="1">
    <source>
        <dbReference type="SAM" id="SignalP"/>
    </source>
</evidence>
<comment type="caution">
    <text evidence="3">The sequence shown here is derived from an EMBL/GenBank/DDBJ whole genome shotgun (WGS) entry which is preliminary data.</text>
</comment>
<evidence type="ECO:0000259" key="2">
    <source>
        <dbReference type="Pfam" id="PF14730"/>
    </source>
</evidence>
<evidence type="ECO:0000313" key="3">
    <source>
        <dbReference type="EMBL" id="PSL22974.1"/>
    </source>
</evidence>
<evidence type="ECO:0000313" key="4">
    <source>
        <dbReference type="Proteomes" id="UP000241964"/>
    </source>
</evidence>
<keyword evidence="4" id="KW-1185">Reference proteome</keyword>
<name>A0A2P8FML9_9BACT</name>
<gene>
    <name evidence="3" type="ORF">CLV60_118106</name>
</gene>
<dbReference type="AlphaFoldDB" id="A0A2P8FML9"/>
<dbReference type="InterPro" id="IPR027823">
    <property type="entry name" value="DUF4468"/>
</dbReference>
<sequence length="166" mass="18144">MSKSILIVVLACMIGSAHAHSILPAMNSKIAYSETVDCGSVSLIDIFRRARLWVSQSAPDNKTLVDDKETGDFVTQGHITITIPRSENNAGGVYRFGYVLSVECANRKYRASLANVEYQEGNGGRTMPLEAFSQKNENKAAAAELDAKLKALLADLQTNVKDYKPF</sequence>
<keyword evidence="1" id="KW-0732">Signal</keyword>
<dbReference type="Pfam" id="PF14730">
    <property type="entry name" value="DUF4468"/>
    <property type="match status" value="1"/>
</dbReference>
<dbReference type="Gene3D" id="3.30.530.80">
    <property type="match status" value="1"/>
</dbReference>
<dbReference type="Proteomes" id="UP000241964">
    <property type="component" value="Unassembled WGS sequence"/>
</dbReference>
<dbReference type="OrthoDB" id="947895at2"/>
<proteinExistence type="predicted"/>
<protein>
    <submittedName>
        <fullName evidence="3">Uncharacterized protein with TBP-like fold DUF4468</fullName>
    </submittedName>
</protein>
<reference evidence="3 4" key="1">
    <citation type="submission" date="2018-03" db="EMBL/GenBank/DDBJ databases">
        <title>Genomic Encyclopedia of Archaeal and Bacterial Type Strains, Phase II (KMG-II): from individual species to whole genera.</title>
        <authorList>
            <person name="Goeker M."/>
        </authorList>
    </citation>
    <scope>NUCLEOTIDE SEQUENCE [LARGE SCALE GENOMIC DNA]</scope>
    <source>
        <strain evidence="3 4">DSM 29057</strain>
    </source>
</reference>
<feature type="signal peptide" evidence="1">
    <location>
        <begin position="1"/>
        <end position="19"/>
    </location>
</feature>
<feature type="chain" id="PRO_5015200802" evidence="1">
    <location>
        <begin position="20"/>
        <end position="166"/>
    </location>
</feature>
<dbReference type="RefSeq" id="WP_106599016.1">
    <property type="nucleotide sequence ID" value="NZ_PYAS01000018.1"/>
</dbReference>
<accession>A0A2P8FML9</accession>